<accession>A0A7J0BJS5</accession>
<dbReference type="Gene3D" id="3.40.50.720">
    <property type="entry name" value="NAD(P)-binding Rossmann-like Domain"/>
    <property type="match status" value="1"/>
</dbReference>
<dbReference type="CDD" id="cd00293">
    <property type="entry name" value="USP-like"/>
    <property type="match status" value="1"/>
</dbReference>
<organism evidence="4 5">
    <name type="scientific">Desulfovibrio subterraneus</name>
    <dbReference type="NCBI Taxonomy" id="2718620"/>
    <lineage>
        <taxon>Bacteria</taxon>
        <taxon>Pseudomonadati</taxon>
        <taxon>Thermodesulfobacteriota</taxon>
        <taxon>Desulfovibrionia</taxon>
        <taxon>Desulfovibrionales</taxon>
        <taxon>Desulfovibrionaceae</taxon>
        <taxon>Desulfovibrio</taxon>
    </lineage>
</organism>
<sequence>MKVLICGAGLVAAELLKRLGKNWQVTLIDKDKTKTGLCLQGCDMVVKTMFEDASSPVTLDQAGLTGQDYVLALTDRDEVNLAVVRRAREAGVAQVLALVHASTRVDEFESLGARVVLVGSLPARHIYHYLEDPRVAVTPLATGRGEVLEVDTSAFFRMIGKPAVSVRGEGWKLAALFRQGRFLLPEYDTRVEAGDRMIIVGEAGSFQPVCSLLECDSPHFPLAYGRGVLVALLPGSESQNAVLDEALYLSRYTKVSHMDVVCAEDQCSVEKRIKEFSHVYEAHPEMDTDAMLRRVREKVEEGSIGCVVVPPFETALWNRLLKPPLVGLAHSLGCPVLISRGSEPYSRILVPFNNNPVAELTLELALDFAKQVQAAVSVVIVEEEDFVHGEDWSPSSEGMSKRIKEIAHVHKVKLNVMVRKGNPVKEITAISAEYDLLVVGSSTDQKDLFFPHVGEMLTRSASCSVLVITS</sequence>
<comment type="caution">
    <text evidence="4">The sequence shown here is derived from an EMBL/GenBank/DDBJ whole genome shotgun (WGS) entry which is preliminary data.</text>
</comment>
<dbReference type="InterPro" id="IPR036721">
    <property type="entry name" value="RCK_C_sf"/>
</dbReference>
<dbReference type="SUPFAM" id="SSF51735">
    <property type="entry name" value="NAD(P)-binding Rossmann-fold domains"/>
    <property type="match status" value="1"/>
</dbReference>
<protein>
    <recommendedName>
        <fullName evidence="3">RCK C-terminal domain-containing protein</fullName>
    </recommendedName>
</protein>
<evidence type="ECO:0000313" key="4">
    <source>
        <dbReference type="EMBL" id="GFM33828.1"/>
    </source>
</evidence>
<dbReference type="PROSITE" id="PS51202">
    <property type="entry name" value="RCK_C"/>
    <property type="match status" value="1"/>
</dbReference>
<keyword evidence="1" id="KW-0813">Transport</keyword>
<reference evidence="4 5" key="1">
    <citation type="submission" date="2020-05" db="EMBL/GenBank/DDBJ databases">
        <title>Draft genome sequence of Desulfovibrio sp. strain HN2T.</title>
        <authorList>
            <person name="Ueno A."/>
            <person name="Tamazawa S."/>
            <person name="Tamamura S."/>
            <person name="Murakami T."/>
            <person name="Kiyama T."/>
            <person name="Inomata H."/>
            <person name="Amano Y."/>
            <person name="Miyakawa K."/>
            <person name="Tamaki H."/>
            <person name="Naganuma T."/>
            <person name="Kaneko K."/>
        </authorList>
    </citation>
    <scope>NUCLEOTIDE SEQUENCE [LARGE SCALE GENOMIC DNA]</scope>
    <source>
        <strain evidence="4 5">HN2</strain>
    </source>
</reference>
<dbReference type="Pfam" id="PF00582">
    <property type="entry name" value="Usp"/>
    <property type="match status" value="1"/>
</dbReference>
<dbReference type="GO" id="GO:0006813">
    <property type="term" value="P:potassium ion transport"/>
    <property type="evidence" value="ECO:0007669"/>
    <property type="project" value="InterPro"/>
</dbReference>
<name>A0A7J0BJS5_9BACT</name>
<evidence type="ECO:0000256" key="1">
    <source>
        <dbReference type="ARBA" id="ARBA00022448"/>
    </source>
</evidence>
<dbReference type="RefSeq" id="WP_174405482.1">
    <property type="nucleotide sequence ID" value="NZ_BLVO01000013.1"/>
</dbReference>
<proteinExistence type="predicted"/>
<dbReference type="InterPro" id="IPR036291">
    <property type="entry name" value="NAD(P)-bd_dom_sf"/>
</dbReference>
<dbReference type="EMBL" id="BLVO01000013">
    <property type="protein sequence ID" value="GFM33828.1"/>
    <property type="molecule type" value="Genomic_DNA"/>
</dbReference>
<dbReference type="GO" id="GO:0008324">
    <property type="term" value="F:monoatomic cation transmembrane transporter activity"/>
    <property type="evidence" value="ECO:0007669"/>
    <property type="project" value="InterPro"/>
</dbReference>
<dbReference type="Proteomes" id="UP000503840">
    <property type="component" value="Unassembled WGS sequence"/>
</dbReference>
<dbReference type="PANTHER" id="PTHR43833:SF5">
    <property type="entry name" value="TRK SYSTEM POTASSIUM UPTAKE PROTEIN TRKA"/>
    <property type="match status" value="1"/>
</dbReference>
<dbReference type="InterPro" id="IPR006037">
    <property type="entry name" value="RCK_C"/>
</dbReference>
<evidence type="ECO:0000256" key="2">
    <source>
        <dbReference type="ARBA" id="ARBA00023065"/>
    </source>
</evidence>
<feature type="domain" description="RCK C-terminal" evidence="3">
    <location>
        <begin position="135"/>
        <end position="215"/>
    </location>
</feature>
<dbReference type="SUPFAM" id="SSF52402">
    <property type="entry name" value="Adenine nucleotide alpha hydrolases-like"/>
    <property type="match status" value="1"/>
</dbReference>
<keyword evidence="5" id="KW-1185">Reference proteome</keyword>
<dbReference type="Gene3D" id="3.40.50.12370">
    <property type="match status" value="1"/>
</dbReference>
<dbReference type="Gene3D" id="3.30.70.1450">
    <property type="entry name" value="Regulator of K+ conductance, C-terminal domain"/>
    <property type="match status" value="1"/>
</dbReference>
<dbReference type="InterPro" id="IPR006016">
    <property type="entry name" value="UspA"/>
</dbReference>
<dbReference type="SUPFAM" id="SSF116726">
    <property type="entry name" value="TrkA C-terminal domain-like"/>
    <property type="match status" value="1"/>
</dbReference>
<dbReference type="Pfam" id="PF02254">
    <property type="entry name" value="TrkA_N"/>
    <property type="match status" value="1"/>
</dbReference>
<dbReference type="InterPro" id="IPR003148">
    <property type="entry name" value="RCK_N"/>
</dbReference>
<dbReference type="PANTHER" id="PTHR43833">
    <property type="entry name" value="POTASSIUM CHANNEL PROTEIN 2-RELATED-RELATED"/>
    <property type="match status" value="1"/>
</dbReference>
<keyword evidence="2" id="KW-0406">Ion transport</keyword>
<gene>
    <name evidence="4" type="ORF">DSM101010T_21930</name>
</gene>
<dbReference type="InterPro" id="IPR050721">
    <property type="entry name" value="Trk_Ktr_HKT_K-transport"/>
</dbReference>
<evidence type="ECO:0000313" key="5">
    <source>
        <dbReference type="Proteomes" id="UP000503840"/>
    </source>
</evidence>
<evidence type="ECO:0000259" key="3">
    <source>
        <dbReference type="PROSITE" id="PS51202"/>
    </source>
</evidence>
<dbReference type="AlphaFoldDB" id="A0A7J0BJS5"/>